<protein>
    <recommendedName>
        <fullName evidence="2">Secondary thiamine-phosphate synthase enzyme</fullName>
    </recommendedName>
</protein>
<accession>X1KMP7</accession>
<dbReference type="Gene3D" id="2.60.120.460">
    <property type="entry name" value="YjbQ-like"/>
    <property type="match status" value="1"/>
</dbReference>
<dbReference type="InterPro" id="IPR001602">
    <property type="entry name" value="UPF0047_YjbQ-like"/>
</dbReference>
<evidence type="ECO:0000313" key="1">
    <source>
        <dbReference type="EMBL" id="GAI08357.1"/>
    </source>
</evidence>
<evidence type="ECO:0008006" key="2">
    <source>
        <dbReference type="Google" id="ProtNLM"/>
    </source>
</evidence>
<sequence>MKIYTEYLTINTEKEKEIINITSKVQEAVEKSGVKEGIVLVNSMHITSSIFINDEESGLKQDFMKWLEELAPEGDYEHHQTG</sequence>
<proteinExistence type="predicted"/>
<dbReference type="EMBL" id="BARV01012821">
    <property type="protein sequence ID" value="GAI08357.1"/>
    <property type="molecule type" value="Genomic_DNA"/>
</dbReference>
<dbReference type="Pfam" id="PF01894">
    <property type="entry name" value="YjbQ"/>
    <property type="match status" value="1"/>
</dbReference>
<dbReference type="SUPFAM" id="SSF111038">
    <property type="entry name" value="YjbQ-like"/>
    <property type="match status" value="1"/>
</dbReference>
<comment type="caution">
    <text evidence="1">The sequence shown here is derived from an EMBL/GenBank/DDBJ whole genome shotgun (WGS) entry which is preliminary data.</text>
</comment>
<reference evidence="1" key="1">
    <citation type="journal article" date="2014" name="Front. Microbiol.">
        <title>High frequency of phylogenetically diverse reductive dehalogenase-homologous genes in deep subseafloor sedimentary metagenomes.</title>
        <authorList>
            <person name="Kawai M."/>
            <person name="Futagami T."/>
            <person name="Toyoda A."/>
            <person name="Takaki Y."/>
            <person name="Nishi S."/>
            <person name="Hori S."/>
            <person name="Arai W."/>
            <person name="Tsubouchi T."/>
            <person name="Morono Y."/>
            <person name="Uchiyama I."/>
            <person name="Ito T."/>
            <person name="Fujiyama A."/>
            <person name="Inagaki F."/>
            <person name="Takami H."/>
        </authorList>
    </citation>
    <scope>NUCLEOTIDE SEQUENCE</scope>
    <source>
        <strain evidence="1">Expedition CK06-06</strain>
    </source>
</reference>
<dbReference type="AlphaFoldDB" id="X1KMP7"/>
<organism evidence="1">
    <name type="scientific">marine sediment metagenome</name>
    <dbReference type="NCBI Taxonomy" id="412755"/>
    <lineage>
        <taxon>unclassified sequences</taxon>
        <taxon>metagenomes</taxon>
        <taxon>ecological metagenomes</taxon>
    </lineage>
</organism>
<name>X1KMP7_9ZZZZ</name>
<dbReference type="InterPro" id="IPR035917">
    <property type="entry name" value="YjbQ-like_sf"/>
</dbReference>
<gene>
    <name evidence="1" type="ORF">S06H3_23545</name>
</gene>
<feature type="non-terminal residue" evidence="1">
    <location>
        <position position="82"/>
    </location>
</feature>